<organism evidence="2 3">
    <name type="scientific">Patella caerulea</name>
    <name type="common">Rayed Mediterranean limpet</name>
    <dbReference type="NCBI Taxonomy" id="87958"/>
    <lineage>
        <taxon>Eukaryota</taxon>
        <taxon>Metazoa</taxon>
        <taxon>Spiralia</taxon>
        <taxon>Lophotrochozoa</taxon>
        <taxon>Mollusca</taxon>
        <taxon>Gastropoda</taxon>
        <taxon>Patellogastropoda</taxon>
        <taxon>Patelloidea</taxon>
        <taxon>Patellidae</taxon>
        <taxon>Patella</taxon>
    </lineage>
</organism>
<dbReference type="AlphaFoldDB" id="A0AAN8PT09"/>
<evidence type="ECO:0000256" key="1">
    <source>
        <dbReference type="SAM" id="MobiDB-lite"/>
    </source>
</evidence>
<keyword evidence="3" id="KW-1185">Reference proteome</keyword>
<gene>
    <name evidence="2" type="ORF">SNE40_009861</name>
</gene>
<protein>
    <submittedName>
        <fullName evidence="2">Uncharacterized protein</fullName>
    </submittedName>
</protein>
<sequence length="105" mass="12172">MSFLKMFKKKSKDDEKKREEDEEQEKRRLRHSLSISRSGRFKQKKRERSGLLDKPELYDGPENEQPDNISPKAQTRNGHSTSPNNSCREASKPMQRVALGPSIIS</sequence>
<dbReference type="Proteomes" id="UP001347796">
    <property type="component" value="Unassembled WGS sequence"/>
</dbReference>
<feature type="region of interest" description="Disordered" evidence="1">
    <location>
        <begin position="1"/>
        <end position="105"/>
    </location>
</feature>
<feature type="compositionally biased region" description="Basic and acidic residues" evidence="1">
    <location>
        <begin position="48"/>
        <end position="57"/>
    </location>
</feature>
<feature type="compositionally biased region" description="Polar residues" evidence="1">
    <location>
        <begin position="66"/>
        <end position="88"/>
    </location>
</feature>
<feature type="compositionally biased region" description="Basic residues" evidence="1">
    <location>
        <begin position="1"/>
        <end position="10"/>
    </location>
</feature>
<accession>A0AAN8PT09</accession>
<name>A0AAN8PT09_PATCE</name>
<dbReference type="EMBL" id="JAZGQO010000007">
    <property type="protein sequence ID" value="KAK6182099.1"/>
    <property type="molecule type" value="Genomic_DNA"/>
</dbReference>
<evidence type="ECO:0000313" key="3">
    <source>
        <dbReference type="Proteomes" id="UP001347796"/>
    </source>
</evidence>
<comment type="caution">
    <text evidence="2">The sequence shown here is derived from an EMBL/GenBank/DDBJ whole genome shotgun (WGS) entry which is preliminary data.</text>
</comment>
<proteinExistence type="predicted"/>
<evidence type="ECO:0000313" key="2">
    <source>
        <dbReference type="EMBL" id="KAK6182099.1"/>
    </source>
</evidence>
<reference evidence="2 3" key="1">
    <citation type="submission" date="2024-01" db="EMBL/GenBank/DDBJ databases">
        <title>The genome of the rayed Mediterranean limpet Patella caerulea (Linnaeus, 1758).</title>
        <authorList>
            <person name="Anh-Thu Weber A."/>
            <person name="Halstead-Nussloch G."/>
        </authorList>
    </citation>
    <scope>NUCLEOTIDE SEQUENCE [LARGE SCALE GENOMIC DNA]</scope>
    <source>
        <strain evidence="2">AATW-2023a</strain>
        <tissue evidence="2">Whole specimen</tissue>
    </source>
</reference>